<evidence type="ECO:0000256" key="1">
    <source>
        <dbReference type="ARBA" id="ARBA00000083"/>
    </source>
</evidence>
<dbReference type="EMBL" id="AWWH01000126">
    <property type="protein sequence ID" value="ETA74093.1"/>
    <property type="molecule type" value="Genomic_DNA"/>
</dbReference>
<dbReference type="AlphaFoldDB" id="V7HXZ9"/>
<comment type="similarity">
    <text evidence="4 11">Belongs to the NAD(P)-dependent epimerase/dehydratase family.</text>
</comment>
<keyword evidence="7 11" id="KW-0520">NAD</keyword>
<comment type="caution">
    <text evidence="13">The sequence shown here is derived from an EMBL/GenBank/DDBJ whole genome shotgun (WGS) entry which is preliminary data.</text>
</comment>
<keyword evidence="10 11" id="KW-0119">Carbohydrate metabolism</keyword>
<keyword evidence="9 11" id="KW-0413">Isomerase</keyword>
<dbReference type="UniPathway" id="UPA00214"/>
<dbReference type="Pfam" id="PF01370">
    <property type="entry name" value="Epimerase"/>
    <property type="match status" value="1"/>
</dbReference>
<keyword evidence="8" id="KW-0299">Galactose metabolism</keyword>
<evidence type="ECO:0000256" key="2">
    <source>
        <dbReference type="ARBA" id="ARBA00001911"/>
    </source>
</evidence>
<dbReference type="Gene3D" id="3.90.25.10">
    <property type="entry name" value="UDP-galactose 4-epimerase, domain 1"/>
    <property type="match status" value="1"/>
</dbReference>
<organism evidence="13 14">
    <name type="scientific">Ligilactobacillus equi DPC 6820</name>
    <dbReference type="NCBI Taxonomy" id="1392007"/>
    <lineage>
        <taxon>Bacteria</taxon>
        <taxon>Bacillati</taxon>
        <taxon>Bacillota</taxon>
        <taxon>Bacilli</taxon>
        <taxon>Lactobacillales</taxon>
        <taxon>Lactobacillaceae</taxon>
        <taxon>Ligilactobacillus</taxon>
    </lineage>
</organism>
<dbReference type="InterPro" id="IPR036291">
    <property type="entry name" value="NAD(P)-bd_dom_sf"/>
</dbReference>
<evidence type="ECO:0000256" key="8">
    <source>
        <dbReference type="ARBA" id="ARBA00023144"/>
    </source>
</evidence>
<dbReference type="GO" id="GO:0003978">
    <property type="term" value="F:UDP-glucose 4-epimerase activity"/>
    <property type="evidence" value="ECO:0007669"/>
    <property type="project" value="UniProtKB-UniRule"/>
</dbReference>
<comment type="catalytic activity">
    <reaction evidence="1 11">
        <text>UDP-alpha-D-glucose = UDP-alpha-D-galactose</text>
        <dbReference type="Rhea" id="RHEA:22168"/>
        <dbReference type="ChEBI" id="CHEBI:58885"/>
        <dbReference type="ChEBI" id="CHEBI:66914"/>
        <dbReference type="EC" id="5.1.3.2"/>
    </reaction>
</comment>
<evidence type="ECO:0000256" key="7">
    <source>
        <dbReference type="ARBA" id="ARBA00023027"/>
    </source>
</evidence>
<dbReference type="Gene3D" id="3.40.50.720">
    <property type="entry name" value="NAD(P)-binding Rossmann-like Domain"/>
    <property type="match status" value="1"/>
</dbReference>
<keyword evidence="14" id="KW-1185">Reference proteome</keyword>
<evidence type="ECO:0000256" key="10">
    <source>
        <dbReference type="ARBA" id="ARBA00023277"/>
    </source>
</evidence>
<dbReference type="InterPro" id="IPR005886">
    <property type="entry name" value="UDP_G4E"/>
</dbReference>
<evidence type="ECO:0000256" key="3">
    <source>
        <dbReference type="ARBA" id="ARBA00004947"/>
    </source>
</evidence>
<dbReference type="GO" id="GO:0033499">
    <property type="term" value="P:galactose catabolic process via UDP-galactose, Leloir pathway"/>
    <property type="evidence" value="ECO:0007669"/>
    <property type="project" value="TreeGrafter"/>
</dbReference>
<feature type="domain" description="NAD-dependent epimerase/dehydratase" evidence="12">
    <location>
        <begin position="15"/>
        <end position="266"/>
    </location>
</feature>
<evidence type="ECO:0000256" key="11">
    <source>
        <dbReference type="RuleBase" id="RU366046"/>
    </source>
</evidence>
<comment type="pathway">
    <text evidence="3 11">Carbohydrate metabolism; galactose metabolism.</text>
</comment>
<dbReference type="PATRIC" id="fig|1392007.3.peg.1095"/>
<evidence type="ECO:0000259" key="12">
    <source>
        <dbReference type="Pfam" id="PF01370"/>
    </source>
</evidence>
<accession>V7HXZ9</accession>
<evidence type="ECO:0000313" key="13">
    <source>
        <dbReference type="EMBL" id="ETA74093.1"/>
    </source>
</evidence>
<evidence type="ECO:0000256" key="5">
    <source>
        <dbReference type="ARBA" id="ARBA00013189"/>
    </source>
</evidence>
<dbReference type="EC" id="5.1.3.2" evidence="5 11"/>
<protein>
    <recommendedName>
        <fullName evidence="6 11">UDP-glucose 4-epimerase</fullName>
        <ecNumber evidence="5 11">5.1.3.2</ecNumber>
    </recommendedName>
</protein>
<reference evidence="13 14" key="1">
    <citation type="journal article" date="2014" name="Genome Announc.">
        <title>The Genome of the Predominant Equine Lactobacillus Species, Lactobacillus equi, Is Reflective of Its Lifestyle Adaptations to an Herbivorous Host.</title>
        <authorList>
            <person name="O'Donnell M.M."/>
            <person name="Harris H.M."/>
            <person name="O'Toole P.W."/>
            <person name="Ross R.P."/>
        </authorList>
    </citation>
    <scope>NUCLEOTIDE SEQUENCE [LARGE SCALE GENOMIC DNA]</scope>
    <source>
        <strain evidence="13 14">DPC 6820</strain>
    </source>
</reference>
<dbReference type="InterPro" id="IPR001509">
    <property type="entry name" value="Epimerase_deHydtase"/>
</dbReference>
<dbReference type="PANTHER" id="PTHR43725">
    <property type="entry name" value="UDP-GLUCOSE 4-EPIMERASE"/>
    <property type="match status" value="1"/>
</dbReference>
<evidence type="ECO:0000256" key="9">
    <source>
        <dbReference type="ARBA" id="ARBA00023235"/>
    </source>
</evidence>
<dbReference type="NCBIfam" id="TIGR01179">
    <property type="entry name" value="galE"/>
    <property type="match status" value="1"/>
</dbReference>
<dbReference type="Proteomes" id="UP000018559">
    <property type="component" value="Unassembled WGS sequence"/>
</dbReference>
<name>V7HXZ9_9LACO</name>
<evidence type="ECO:0000256" key="4">
    <source>
        <dbReference type="ARBA" id="ARBA00007637"/>
    </source>
</evidence>
<dbReference type="PANTHER" id="PTHR43725:SF53">
    <property type="entry name" value="UDP-ARABINOSE 4-EPIMERASE 1"/>
    <property type="match status" value="1"/>
</dbReference>
<evidence type="ECO:0000313" key="14">
    <source>
        <dbReference type="Proteomes" id="UP000018559"/>
    </source>
</evidence>
<dbReference type="SUPFAM" id="SSF51735">
    <property type="entry name" value="NAD(P)-binding Rossmann-fold domains"/>
    <property type="match status" value="1"/>
</dbReference>
<gene>
    <name evidence="13" type="ORF">LEQ_0560</name>
</gene>
<proteinExistence type="inferred from homology"/>
<comment type="cofactor">
    <cofactor evidence="2 11">
        <name>NAD(+)</name>
        <dbReference type="ChEBI" id="CHEBI:57540"/>
    </cofactor>
</comment>
<evidence type="ECO:0000256" key="6">
    <source>
        <dbReference type="ARBA" id="ARBA00018569"/>
    </source>
</evidence>
<dbReference type="CDD" id="cd05247">
    <property type="entry name" value="UDP_G4E_1_SDR_e"/>
    <property type="match status" value="1"/>
</dbReference>
<comment type="subunit">
    <text evidence="11">Homodimer.</text>
</comment>
<sequence length="345" mass="38241">MNIKIYKKGDILMAVLVLGGAGYIGSHTVDRLVSNGKEEVVIVDNLVTGHKKALNPKAKFYQGDLADKDFMRQVFKENPEIDAVIHFAAFSLVGESMTDPLKYFDNNTAGMVKLLEVMQEVGVNKIVFSSTAATYGIPEKMPIQESDPQNPINPYGESKLMMEKIMRWADQAYGVKFVALRYFNVAGAKPDGSIGEDHGPETHLLPIVLQVAQGKRDKLMIYGDDYNTPDGTNVRDYVHPFDLADAHILAVDYLRQGHDSNAFNLGSSTGFSNLQILEAAREVTGQTIPAEMAPRRPGDPDTLIAASDKAREVLGWKPEFDDIKKIIATAWKWHSTHPNGYDDRD</sequence>